<evidence type="ECO:0000256" key="2">
    <source>
        <dbReference type="ARBA" id="ARBA00022703"/>
    </source>
</evidence>
<evidence type="ECO:0000313" key="8">
    <source>
        <dbReference type="EMBL" id="GFN76313.1"/>
    </source>
</evidence>
<dbReference type="InterPro" id="IPR009062">
    <property type="entry name" value="Smac/DIABLO-like_sf"/>
</dbReference>
<evidence type="ECO:0000256" key="3">
    <source>
        <dbReference type="ARBA" id="ARBA00022946"/>
    </source>
</evidence>
<dbReference type="GO" id="GO:0051402">
    <property type="term" value="P:neuron apoptotic process"/>
    <property type="evidence" value="ECO:0007669"/>
    <property type="project" value="TreeGrafter"/>
</dbReference>
<evidence type="ECO:0000256" key="7">
    <source>
        <dbReference type="SAM" id="MobiDB-lite"/>
    </source>
</evidence>
<dbReference type="Gene3D" id="1.20.58.70">
    <property type="match status" value="1"/>
</dbReference>
<dbReference type="AlphaFoldDB" id="A0AAV3Y2S6"/>
<evidence type="ECO:0000256" key="5">
    <source>
        <dbReference type="ARBA" id="ARBA00033049"/>
    </source>
</evidence>
<dbReference type="Proteomes" id="UP000735302">
    <property type="component" value="Unassembled WGS sequence"/>
</dbReference>
<evidence type="ECO:0000256" key="6">
    <source>
        <dbReference type="ARBA" id="ARBA00046319"/>
    </source>
</evidence>
<keyword evidence="2" id="KW-0053">Apoptosis</keyword>
<gene>
    <name evidence="8" type="ORF">PoB_000281900</name>
</gene>
<accession>A0AAV3Y2S6</accession>
<dbReference type="Pfam" id="PF09057">
    <property type="entry name" value="Smac_DIABLO"/>
    <property type="match status" value="1"/>
</dbReference>
<comment type="caution">
    <text evidence="8">The sequence shown here is derived from an EMBL/GenBank/DDBJ whole genome shotgun (WGS) entry which is preliminary data.</text>
</comment>
<dbReference type="InterPro" id="IPR015142">
    <property type="entry name" value="Smac_DIABLO"/>
</dbReference>
<keyword evidence="3" id="KW-0809">Transit peptide</keyword>
<organism evidence="8 9">
    <name type="scientific">Plakobranchus ocellatus</name>
    <dbReference type="NCBI Taxonomy" id="259542"/>
    <lineage>
        <taxon>Eukaryota</taxon>
        <taxon>Metazoa</taxon>
        <taxon>Spiralia</taxon>
        <taxon>Lophotrochozoa</taxon>
        <taxon>Mollusca</taxon>
        <taxon>Gastropoda</taxon>
        <taxon>Heterobranchia</taxon>
        <taxon>Euthyneura</taxon>
        <taxon>Panpulmonata</taxon>
        <taxon>Sacoglossa</taxon>
        <taxon>Placobranchoidea</taxon>
        <taxon>Plakobranchidae</taxon>
        <taxon>Plakobranchus</taxon>
    </lineage>
</organism>
<comment type="similarity">
    <text evidence="6">Belongs to the Smac/DIABLO protein family.</text>
</comment>
<keyword evidence="9" id="KW-1185">Reference proteome</keyword>
<name>A0AAV3Y2S6_9GAST</name>
<dbReference type="GO" id="GO:0005739">
    <property type="term" value="C:mitochondrion"/>
    <property type="evidence" value="ECO:0007669"/>
    <property type="project" value="UniProtKB-SubCell"/>
</dbReference>
<dbReference type="EMBL" id="BLXT01000370">
    <property type="protein sequence ID" value="GFN76313.1"/>
    <property type="molecule type" value="Genomic_DNA"/>
</dbReference>
<dbReference type="SUPFAM" id="SSF46984">
    <property type="entry name" value="Smac/diablo"/>
    <property type="match status" value="1"/>
</dbReference>
<protein>
    <recommendedName>
        <fullName evidence="5">Direct IAP-binding protein with low pI</fullName>
    </recommendedName>
</protein>
<sequence length="285" mass="32373">MRREGIKEWTQFNFRDSQRDTENRKSFRNIECCLNDLHVLLSHGIGEAVGFTTDVTAHEFSSPPNDKKTFEPNDPRLRSHECLKNAAGLSVDSTSAVLSQTVYALSKIEQEYIDLMNVLVVLMEYQLQVLGHSAEEERIGDLIVETRHEINKVKQRKEDLHLLFASVEKLADATAEVAFAAGAEYASTSAGERLYSAQREVKRVQGQSEEAERRLHEAQARCVEVLSQHEEKQQQLQRGAAERAQQEEESARDDHEPEVMSEKEDRNCEEFSDLDPNPQKDSSVG</sequence>
<dbReference type="GO" id="GO:0008631">
    <property type="term" value="P:intrinsic apoptotic signaling pathway in response to oxidative stress"/>
    <property type="evidence" value="ECO:0007669"/>
    <property type="project" value="TreeGrafter"/>
</dbReference>
<comment type="subcellular location">
    <subcellularLocation>
        <location evidence="1">Mitochondrion</location>
    </subcellularLocation>
</comment>
<dbReference type="PANTHER" id="PTHR32247">
    <property type="entry name" value="DIABLO HOMOLOG, MITOCHONDRIAL"/>
    <property type="match status" value="1"/>
</dbReference>
<feature type="compositionally biased region" description="Basic and acidic residues" evidence="7">
    <location>
        <begin position="252"/>
        <end position="269"/>
    </location>
</feature>
<feature type="region of interest" description="Disordered" evidence="7">
    <location>
        <begin position="231"/>
        <end position="285"/>
    </location>
</feature>
<reference evidence="8 9" key="1">
    <citation type="journal article" date="2021" name="Elife">
        <title>Chloroplast acquisition without the gene transfer in kleptoplastic sea slugs, Plakobranchus ocellatus.</title>
        <authorList>
            <person name="Maeda T."/>
            <person name="Takahashi S."/>
            <person name="Yoshida T."/>
            <person name="Shimamura S."/>
            <person name="Takaki Y."/>
            <person name="Nagai Y."/>
            <person name="Toyoda A."/>
            <person name="Suzuki Y."/>
            <person name="Arimoto A."/>
            <person name="Ishii H."/>
            <person name="Satoh N."/>
            <person name="Nishiyama T."/>
            <person name="Hasebe M."/>
            <person name="Maruyama T."/>
            <person name="Minagawa J."/>
            <person name="Obokata J."/>
            <person name="Shigenobu S."/>
        </authorList>
    </citation>
    <scope>NUCLEOTIDE SEQUENCE [LARGE SCALE GENOMIC DNA]</scope>
</reference>
<evidence type="ECO:0000256" key="1">
    <source>
        <dbReference type="ARBA" id="ARBA00004173"/>
    </source>
</evidence>
<keyword evidence="4" id="KW-0496">Mitochondrion</keyword>
<dbReference type="PANTHER" id="PTHR32247:SF3">
    <property type="entry name" value="DIABLO IAP-BINDING MITOCHONDRIAL PROTEIN"/>
    <property type="match status" value="1"/>
</dbReference>
<evidence type="ECO:0000256" key="4">
    <source>
        <dbReference type="ARBA" id="ARBA00023128"/>
    </source>
</evidence>
<proteinExistence type="inferred from homology"/>
<evidence type="ECO:0000313" key="9">
    <source>
        <dbReference type="Proteomes" id="UP000735302"/>
    </source>
</evidence>